<sequence>MSKEIPDGFRLPLDDLRETLGIKQQNTGNSCGTVVLRRMRENVKNSRGQIGQVRVLNSQAMVDQPIGFWRSFVLWIEADLIALSPLTSKALISSWDELHQTRLRMLSSQG</sequence>
<reference evidence="1 2" key="1">
    <citation type="submission" date="2015-05" db="EMBL/GenBank/DDBJ databases">
        <title>Draft genome sequence of Microvirga vignae strain BR3299, a novel nitrogen fixing bacteria isolated from Brazil semi-aired region.</title>
        <authorList>
            <person name="Zilli J.E."/>
            <person name="Passos S.R."/>
            <person name="Leite J."/>
            <person name="Baldani J.I."/>
            <person name="Xavier G.R."/>
            <person name="Rumjaneck N.G."/>
            <person name="Simoes-Araujo J.L."/>
        </authorList>
    </citation>
    <scope>NUCLEOTIDE SEQUENCE [LARGE SCALE GENOMIC DNA]</scope>
    <source>
        <strain evidence="1 2">BR3299</strain>
    </source>
</reference>
<name>A0A0H1RDE1_9HYPH</name>
<accession>A0A0H1RDE1</accession>
<dbReference type="Proteomes" id="UP000035489">
    <property type="component" value="Unassembled WGS sequence"/>
</dbReference>
<keyword evidence="2" id="KW-1185">Reference proteome</keyword>
<organism evidence="1 2">
    <name type="scientific">Microvirga vignae</name>
    <dbReference type="NCBI Taxonomy" id="1225564"/>
    <lineage>
        <taxon>Bacteria</taxon>
        <taxon>Pseudomonadati</taxon>
        <taxon>Pseudomonadota</taxon>
        <taxon>Alphaproteobacteria</taxon>
        <taxon>Hyphomicrobiales</taxon>
        <taxon>Methylobacteriaceae</taxon>
        <taxon>Microvirga</taxon>
    </lineage>
</organism>
<protein>
    <submittedName>
        <fullName evidence="1">Uncharacterized protein</fullName>
    </submittedName>
</protein>
<dbReference type="AlphaFoldDB" id="A0A0H1RDE1"/>
<dbReference type="PATRIC" id="fig|1225564.3.peg.2519"/>
<dbReference type="EMBL" id="LCYG01000021">
    <property type="protein sequence ID" value="KLK93223.1"/>
    <property type="molecule type" value="Genomic_DNA"/>
</dbReference>
<evidence type="ECO:0000313" key="2">
    <source>
        <dbReference type="Proteomes" id="UP000035489"/>
    </source>
</evidence>
<comment type="caution">
    <text evidence="1">The sequence shown here is derived from an EMBL/GenBank/DDBJ whole genome shotgun (WGS) entry which is preliminary data.</text>
</comment>
<evidence type="ECO:0000313" key="1">
    <source>
        <dbReference type="EMBL" id="KLK93223.1"/>
    </source>
</evidence>
<proteinExistence type="predicted"/>
<gene>
    <name evidence="1" type="ORF">AA309_09440</name>
</gene>